<protein>
    <submittedName>
        <fullName evidence="3">Stage IV sporulation protein B</fullName>
        <ecNumber evidence="3">3.4.21.116</ecNumber>
    </submittedName>
</protein>
<dbReference type="PROSITE" id="PS50106">
    <property type="entry name" value="PDZ"/>
    <property type="match status" value="1"/>
</dbReference>
<keyword evidence="3" id="KW-0378">Hydrolase</keyword>
<dbReference type="InterPro" id="IPR036034">
    <property type="entry name" value="PDZ_sf"/>
</dbReference>
<gene>
    <name evidence="3" type="ORF">J2Z44_003450</name>
</gene>
<feature type="domain" description="PDZ" evidence="1">
    <location>
        <begin position="81"/>
        <end position="155"/>
    </location>
</feature>
<dbReference type="Pfam" id="PF13180">
    <property type="entry name" value="PDZ_2"/>
    <property type="match status" value="1"/>
</dbReference>
<dbReference type="InterPro" id="IPR014219">
    <property type="entry name" value="SpoIVB"/>
</dbReference>
<dbReference type="Pfam" id="PF05580">
    <property type="entry name" value="Peptidase_S55"/>
    <property type="match status" value="1"/>
</dbReference>
<evidence type="ECO:0000259" key="2">
    <source>
        <dbReference type="PROSITE" id="PS51494"/>
    </source>
</evidence>
<dbReference type="NCBIfam" id="TIGR02860">
    <property type="entry name" value="spore_IV_B"/>
    <property type="match status" value="1"/>
</dbReference>
<proteinExistence type="predicted"/>
<dbReference type="EMBL" id="JAGGLL010000033">
    <property type="protein sequence ID" value="MBP2023611.1"/>
    <property type="molecule type" value="Genomic_DNA"/>
</dbReference>
<keyword evidence="4" id="KW-1185">Reference proteome</keyword>
<dbReference type="Proteomes" id="UP001519308">
    <property type="component" value="Unassembled WGS sequence"/>
</dbReference>
<dbReference type="SUPFAM" id="SSF50494">
    <property type="entry name" value="Trypsin-like serine proteases"/>
    <property type="match status" value="1"/>
</dbReference>
<dbReference type="GO" id="GO:0016787">
    <property type="term" value="F:hydrolase activity"/>
    <property type="evidence" value="ECO:0007669"/>
    <property type="project" value="UniProtKB-KW"/>
</dbReference>
<dbReference type="InterPro" id="IPR001478">
    <property type="entry name" value="PDZ"/>
</dbReference>
<dbReference type="EC" id="3.4.21.116" evidence="3"/>
<accession>A0ABS4K8W7</accession>
<comment type="caution">
    <text evidence="3">The sequence shown here is derived from an EMBL/GenBank/DDBJ whole genome shotgun (WGS) entry which is preliminary data.</text>
</comment>
<dbReference type="PROSITE" id="PS51494">
    <property type="entry name" value="SPOIVB"/>
    <property type="match status" value="1"/>
</dbReference>
<name>A0ABS4K8W7_9CLOT</name>
<evidence type="ECO:0000259" key="1">
    <source>
        <dbReference type="PROSITE" id="PS50106"/>
    </source>
</evidence>
<dbReference type="InterPro" id="IPR009003">
    <property type="entry name" value="Peptidase_S1_PA"/>
</dbReference>
<dbReference type="SMART" id="SM00228">
    <property type="entry name" value="PDZ"/>
    <property type="match status" value="1"/>
</dbReference>
<dbReference type="Gene3D" id="2.30.42.10">
    <property type="match status" value="1"/>
</dbReference>
<feature type="domain" description="Peptidase S55" evidence="2">
    <location>
        <begin position="156"/>
        <end position="391"/>
    </location>
</feature>
<reference evidence="3 4" key="1">
    <citation type="submission" date="2021-03" db="EMBL/GenBank/DDBJ databases">
        <title>Genomic Encyclopedia of Type Strains, Phase IV (KMG-IV): sequencing the most valuable type-strain genomes for metagenomic binning, comparative biology and taxonomic classification.</title>
        <authorList>
            <person name="Goeker M."/>
        </authorList>
    </citation>
    <scope>NUCLEOTIDE SEQUENCE [LARGE SCALE GENOMIC DNA]</scope>
    <source>
        <strain evidence="3 4">DSM 28650</strain>
    </source>
</reference>
<evidence type="ECO:0000313" key="3">
    <source>
        <dbReference type="EMBL" id="MBP2023611.1"/>
    </source>
</evidence>
<organism evidence="3 4">
    <name type="scientific">Clostridium punense</name>
    <dbReference type="NCBI Taxonomy" id="1054297"/>
    <lineage>
        <taxon>Bacteria</taxon>
        <taxon>Bacillati</taxon>
        <taxon>Bacillota</taxon>
        <taxon>Clostridia</taxon>
        <taxon>Eubacteriales</taxon>
        <taxon>Clostridiaceae</taxon>
        <taxon>Clostridium</taxon>
    </lineage>
</organism>
<dbReference type="SUPFAM" id="SSF50156">
    <property type="entry name" value="PDZ domain-like"/>
    <property type="match status" value="1"/>
</dbReference>
<sequence length="391" mass="42649">MRKRKSVLCWILIPLMLLVFGSYNFIKHTSITTKVQKLNEAVTSQYNKKGNYLTASQSSFNNENKPYAKASDIMLYPGGQPVGIKLSTKGALVIALSDIDTSERKMQSPAAAAGIQIGDSVMEINGAAIKSSEDIATIVNRCSGEKVKITVSRNGETFNFEVTPVLSKSDEKYKIGLWVRDSTAGVGTLTFYDPKTKGFAALGHPITDVDTGNIMSVENGEVIASNIVSVRKGIKGNPGELRGIFINEQQSLGVIKNNTECGIFGKGNDNLINEKYNKPMKIALKNEVKVGKAQILTTIEGNEPKFYDIIIEKLLPQEEPGSKSMIIKIVDPQCIEKTGGIVQGMSGSPIIQNNKIVGAVTHVLINKPDTGYGIYMDWMLKDAEIFKNGYE</sequence>
<dbReference type="InterPro" id="IPR008763">
    <property type="entry name" value="Peptidase_S55"/>
</dbReference>
<evidence type="ECO:0000313" key="4">
    <source>
        <dbReference type="Proteomes" id="UP001519308"/>
    </source>
</evidence>